<dbReference type="Proteomes" id="UP000007799">
    <property type="component" value="Unassembled WGS sequence"/>
</dbReference>
<dbReference type="Pfam" id="PF00084">
    <property type="entry name" value="Sushi"/>
    <property type="match status" value="2"/>
</dbReference>
<dbReference type="STRING" id="946362.F2U0K8"/>
<dbReference type="Pfam" id="PF14704">
    <property type="entry name" value="DERM"/>
    <property type="match status" value="2"/>
</dbReference>
<dbReference type="PANTHER" id="PTHR15040:SF1">
    <property type="entry name" value="DERMATOPONTIN-LIKE ISOFORM X1"/>
    <property type="match status" value="1"/>
</dbReference>
<sequence length="670" mass="74237">MTRPNSCWTAGHALGLMLCIVCSCKLVDGGAAKVYGFTSFAQEFNVACPNGQGFRGLRSIHENEYDRKWRFLCEDVGYGPNDNVAKFGTLEDRKENYDHPQTVVCPRHHYLAGALSKFHGHYSDRLWIWTCRQATDAVLSNCQRGDYVNNWDEQFKFIASDNRVITGVNSYHDNNKEDRRFRFTTCRVDCSPFYEQHDTGCVPTELKPSPSPSYDEHFQQTFFVTCHNNQGLVRVRSDYDEGQGDRKWRFQCAPVGSTQVADLTEMSTAGVEDLHGAVNMICPTNYYLRAIQSGFVQAMKDRLFKFQCQRITGAILTNCQRREFVNPVHGALDVDVERHQVIAGLASMYSAVDEDRRWHVTTCDVSCANGFTSDGARGCIEAPCGKLVLQDGILSGNCQGRVGDECQYSGCNLGYRLLSPPVTRVCQADGSWTNTAPVCKRIESCGPQVLPNGHVIGACDGGIGDACTFSGCEDGFKLSETGVTRVCQADGTWSNSPPHCERVPCKPLTLQHGQLVGDCGGDFGDTCVYRECNDGYSMLVPVGPDDPVKSEGTEFKHATSPVSRTCMGNGTWSNGTPICHRTPTTWFHHIPSIFWDTMQILWKDITLVVEGTCHAMDKLQCWLQNVDTRIVWAVGSTCVLMLLGLYWFDAPLPAANEAAQNSGTARALTT</sequence>
<dbReference type="GeneID" id="16078092"/>
<evidence type="ECO:0000259" key="6">
    <source>
        <dbReference type="PROSITE" id="PS50923"/>
    </source>
</evidence>
<keyword evidence="5" id="KW-0732">Signal</keyword>
<dbReference type="InterPro" id="IPR026645">
    <property type="entry name" value="Dermatopontin"/>
</dbReference>
<feature type="domain" description="Sushi" evidence="6">
    <location>
        <begin position="443"/>
        <end position="502"/>
    </location>
</feature>
<dbReference type="GO" id="GO:0005615">
    <property type="term" value="C:extracellular space"/>
    <property type="evidence" value="ECO:0007669"/>
    <property type="project" value="TreeGrafter"/>
</dbReference>
<dbReference type="CDD" id="cd00033">
    <property type="entry name" value="CCP"/>
    <property type="match status" value="3"/>
</dbReference>
<dbReference type="PROSITE" id="PS51257">
    <property type="entry name" value="PROKAR_LIPOPROTEIN"/>
    <property type="match status" value="1"/>
</dbReference>
<dbReference type="PROSITE" id="PS50923">
    <property type="entry name" value="SUSHI"/>
    <property type="match status" value="3"/>
</dbReference>
<dbReference type="Gene3D" id="2.10.70.10">
    <property type="entry name" value="Complement Module, domain 1"/>
    <property type="match status" value="3"/>
</dbReference>
<feature type="signal peptide" evidence="5">
    <location>
        <begin position="1"/>
        <end position="32"/>
    </location>
</feature>
<dbReference type="InterPro" id="IPR000436">
    <property type="entry name" value="Sushi_SCR_CCP_dom"/>
</dbReference>
<dbReference type="AlphaFoldDB" id="F2U0K8"/>
<dbReference type="GO" id="GO:0031012">
    <property type="term" value="C:extracellular matrix"/>
    <property type="evidence" value="ECO:0007669"/>
    <property type="project" value="TreeGrafter"/>
</dbReference>
<evidence type="ECO:0000313" key="8">
    <source>
        <dbReference type="Proteomes" id="UP000007799"/>
    </source>
</evidence>
<organism evidence="8">
    <name type="scientific">Salpingoeca rosetta (strain ATCC 50818 / BSB-021)</name>
    <dbReference type="NCBI Taxonomy" id="946362"/>
    <lineage>
        <taxon>Eukaryota</taxon>
        <taxon>Choanoflagellata</taxon>
        <taxon>Craspedida</taxon>
        <taxon>Salpingoecidae</taxon>
        <taxon>Salpingoeca</taxon>
    </lineage>
</organism>
<accession>F2U0K8</accession>
<feature type="chain" id="PRO_5003288285" description="Sushi domain-containing protein" evidence="5">
    <location>
        <begin position="33"/>
        <end position="670"/>
    </location>
</feature>
<evidence type="ECO:0000256" key="2">
    <source>
        <dbReference type="ARBA" id="ARBA00008712"/>
    </source>
</evidence>
<dbReference type="SUPFAM" id="SSF57535">
    <property type="entry name" value="Complement control module/SCR domain"/>
    <property type="match status" value="2"/>
</dbReference>
<comment type="similarity">
    <text evidence="2">Belongs to the dermatopontin family.</text>
</comment>
<dbReference type="KEGG" id="sre:PTSG_01519"/>
<dbReference type="RefSeq" id="XP_004997497.1">
    <property type="nucleotide sequence ID" value="XM_004997440.1"/>
</dbReference>
<gene>
    <name evidence="7" type="ORF">PTSG_01519</name>
</gene>
<evidence type="ECO:0000313" key="7">
    <source>
        <dbReference type="EMBL" id="EGD80936.1"/>
    </source>
</evidence>
<keyword evidence="4" id="KW-1015">Disulfide bond</keyword>
<reference evidence="7" key="1">
    <citation type="submission" date="2009-08" db="EMBL/GenBank/DDBJ databases">
        <title>Annotation of Salpingoeca rosetta.</title>
        <authorList>
            <consortium name="The Broad Institute Genome Sequencing Platform"/>
            <person name="Russ C."/>
            <person name="Cuomo C."/>
            <person name="Burger G."/>
            <person name="Gray M.W."/>
            <person name="Holland P.W.H."/>
            <person name="King N."/>
            <person name="Lang F.B.F."/>
            <person name="Roger A.J."/>
            <person name="Ruiz-Trillo I."/>
            <person name="Young S.K."/>
            <person name="Zeng Q."/>
            <person name="Gargeya S."/>
            <person name="Alvarado L."/>
            <person name="Berlin A."/>
            <person name="Chapman S.B."/>
            <person name="Chen Z."/>
            <person name="Freedman E."/>
            <person name="Gellesch M."/>
            <person name="Goldberg J."/>
            <person name="Griggs A."/>
            <person name="Gujja S."/>
            <person name="Heilman E."/>
            <person name="Heiman D."/>
            <person name="Howarth C."/>
            <person name="Mehta T."/>
            <person name="Neiman D."/>
            <person name="Pearson M."/>
            <person name="Roberts A."/>
            <person name="Saif S."/>
            <person name="Shea T."/>
            <person name="Shenoy N."/>
            <person name="Sisk P."/>
            <person name="Stolte C."/>
            <person name="Sykes S."/>
            <person name="White J."/>
            <person name="Yandava C."/>
            <person name="Haas B."/>
            <person name="Nusbaum C."/>
            <person name="Birren B."/>
        </authorList>
    </citation>
    <scope>NUCLEOTIDE SEQUENCE [LARGE SCALE GENOMIC DNA]</scope>
    <source>
        <strain evidence="7">ATCC 50818</strain>
    </source>
</reference>
<name>F2U0K8_SALR5</name>
<dbReference type="GO" id="GO:0030199">
    <property type="term" value="P:collagen fibril organization"/>
    <property type="evidence" value="ECO:0007669"/>
    <property type="project" value="TreeGrafter"/>
</dbReference>
<feature type="domain" description="Sushi" evidence="6">
    <location>
        <begin position="377"/>
        <end position="441"/>
    </location>
</feature>
<protein>
    <recommendedName>
        <fullName evidence="6">Sushi domain-containing protein</fullName>
    </recommendedName>
</protein>
<proteinExistence type="inferred from homology"/>
<evidence type="ECO:0000256" key="1">
    <source>
        <dbReference type="ARBA" id="ARBA00004613"/>
    </source>
</evidence>
<keyword evidence="8" id="KW-1185">Reference proteome</keyword>
<evidence type="ECO:0000256" key="3">
    <source>
        <dbReference type="ARBA" id="ARBA00022525"/>
    </source>
</evidence>
<feature type="domain" description="Sushi" evidence="6">
    <location>
        <begin position="503"/>
        <end position="581"/>
    </location>
</feature>
<dbReference type="InParanoid" id="F2U0K8"/>
<keyword evidence="3" id="KW-0964">Secreted</keyword>
<dbReference type="PANTHER" id="PTHR15040">
    <property type="entry name" value="DERMATOPONTIN-RELATED"/>
    <property type="match status" value="1"/>
</dbReference>
<dbReference type="SMART" id="SM00032">
    <property type="entry name" value="CCP"/>
    <property type="match status" value="3"/>
</dbReference>
<comment type="subcellular location">
    <subcellularLocation>
        <location evidence="1">Secreted</location>
    </subcellularLocation>
</comment>
<dbReference type="OrthoDB" id="5975249at2759"/>
<evidence type="ECO:0000256" key="5">
    <source>
        <dbReference type="SAM" id="SignalP"/>
    </source>
</evidence>
<evidence type="ECO:0000256" key="4">
    <source>
        <dbReference type="ARBA" id="ARBA00023157"/>
    </source>
</evidence>
<dbReference type="InterPro" id="IPR035976">
    <property type="entry name" value="Sushi/SCR/CCP_sf"/>
</dbReference>
<dbReference type="eggNOG" id="KOG4297">
    <property type="taxonomic scope" value="Eukaryota"/>
</dbReference>
<dbReference type="EMBL" id="GL832958">
    <property type="protein sequence ID" value="EGD80936.1"/>
    <property type="molecule type" value="Genomic_DNA"/>
</dbReference>